<proteinExistence type="predicted"/>
<dbReference type="InterPro" id="IPR011990">
    <property type="entry name" value="TPR-like_helical_dom_sf"/>
</dbReference>
<accession>A0A1V9EDW6</accession>
<keyword evidence="2" id="KW-1185">Reference proteome</keyword>
<gene>
    <name evidence="1" type="ORF">A4H97_33680</name>
</gene>
<dbReference type="AlphaFoldDB" id="A0A1V9EDW6"/>
<dbReference type="Proteomes" id="UP000192610">
    <property type="component" value="Unassembled WGS sequence"/>
</dbReference>
<protein>
    <recommendedName>
        <fullName evidence="3">CSD domain-containing protein</fullName>
    </recommendedName>
</protein>
<evidence type="ECO:0000313" key="2">
    <source>
        <dbReference type="Proteomes" id="UP000192610"/>
    </source>
</evidence>
<organism evidence="1 2">
    <name type="scientific">Niastella yeongjuensis</name>
    <dbReference type="NCBI Taxonomy" id="354355"/>
    <lineage>
        <taxon>Bacteria</taxon>
        <taxon>Pseudomonadati</taxon>
        <taxon>Bacteroidota</taxon>
        <taxon>Chitinophagia</taxon>
        <taxon>Chitinophagales</taxon>
        <taxon>Chitinophagaceae</taxon>
        <taxon>Niastella</taxon>
    </lineage>
</organism>
<dbReference type="SUPFAM" id="SSF48452">
    <property type="entry name" value="TPR-like"/>
    <property type="match status" value="1"/>
</dbReference>
<name>A0A1V9EDW6_9BACT</name>
<dbReference type="Gene3D" id="1.25.40.10">
    <property type="entry name" value="Tetratricopeptide repeat domain"/>
    <property type="match status" value="1"/>
</dbReference>
<dbReference type="STRING" id="354355.SAMN05660816_06915"/>
<dbReference type="RefSeq" id="WP_081203038.1">
    <property type="nucleotide sequence ID" value="NZ_FOCZ01000028.1"/>
</dbReference>
<dbReference type="EMBL" id="LVXG01000039">
    <property type="protein sequence ID" value="OQP44125.1"/>
    <property type="molecule type" value="Genomic_DNA"/>
</dbReference>
<sequence length="603" mass="70878">MKDIDAFDKYITELAKDKKYPNIVVSFKNTVGDFSSDEVSSRKHLVKNIIDAHRHEKLFNEAFSFVKEYGISIETSQHKAVLSSYAWLVYAKLDDFIKTEKTDEIDIIIKNILSLLPCLNLSDDYYDLLLMRLIGKIVEIGRLDPSIAVNYVFEILKVIGFRKNTRLKEKLKKDDFVLGSMIRLFGKSGYFDYGFKFLKFLQIDIFAGNVSVNLANDYGWLLYYWVKEENKHVSDDIPEDDLDTVFSDLENERWKESKESDSHSKDEIFEQILRIFPLLKNDSKYSSLSRLFNLCLRIEKGKANKNWKKILAIVTAIDVNLLTLDCRTSVFEKNGKERRVELASDKESWYSAYSNALYQTEDYVNCLNVCQDAYEVIPRFHYNNEIWFARRIALCKRSFGNIDDAIFELEKIVKQKKEWFIQKEIAELYYEKGDYKIAKEMLIVAALNRGDLEKKDALFFLLGKLFIQDGNTGIAYKHFLLSLKIRQDQQFRIPQELKQSLEQLSGAMLIDQDVDAFRLYKELLSFWKSLLPRNNVSYQGKIFRVINEKEIGFIKGDDNQEFFFRYKDLKFKQPIVGMKVKYKTRDSRQEGKHWIAFDIHPTN</sequence>
<dbReference type="OrthoDB" id="1623656at2"/>
<evidence type="ECO:0000313" key="1">
    <source>
        <dbReference type="EMBL" id="OQP44125.1"/>
    </source>
</evidence>
<reference evidence="2" key="1">
    <citation type="submission" date="2016-04" db="EMBL/GenBank/DDBJ databases">
        <authorList>
            <person name="Chen L."/>
            <person name="Zhuang W."/>
            <person name="Wang G."/>
        </authorList>
    </citation>
    <scope>NUCLEOTIDE SEQUENCE [LARGE SCALE GENOMIC DNA]</scope>
    <source>
        <strain evidence="2">17621</strain>
    </source>
</reference>
<evidence type="ECO:0008006" key="3">
    <source>
        <dbReference type="Google" id="ProtNLM"/>
    </source>
</evidence>
<comment type="caution">
    <text evidence="1">The sequence shown here is derived from an EMBL/GenBank/DDBJ whole genome shotgun (WGS) entry which is preliminary data.</text>
</comment>